<name>A0ABW8K4G9_9GAMM</name>
<evidence type="ECO:0000256" key="1">
    <source>
        <dbReference type="SAM" id="SignalP"/>
    </source>
</evidence>
<feature type="chain" id="PRO_5046284064" evidence="1">
    <location>
        <begin position="22"/>
        <end position="138"/>
    </location>
</feature>
<gene>
    <name evidence="3" type="ORF">ISS97_05365</name>
</gene>
<evidence type="ECO:0000313" key="3">
    <source>
        <dbReference type="EMBL" id="MFK2916683.1"/>
    </source>
</evidence>
<accession>A0ABW8K4G9</accession>
<organism evidence="3 4">
    <name type="scientific">Dyella koreensis</name>
    <dbReference type="NCBI Taxonomy" id="311235"/>
    <lineage>
        <taxon>Bacteria</taxon>
        <taxon>Pseudomonadati</taxon>
        <taxon>Pseudomonadota</taxon>
        <taxon>Gammaproteobacteria</taxon>
        <taxon>Lysobacterales</taxon>
        <taxon>Rhodanobacteraceae</taxon>
        <taxon>Dyella</taxon>
    </lineage>
</organism>
<dbReference type="Pfam" id="PF13670">
    <property type="entry name" value="PepSY_2"/>
    <property type="match status" value="2"/>
</dbReference>
<keyword evidence="1" id="KW-0732">Signal</keyword>
<proteinExistence type="predicted"/>
<protein>
    <submittedName>
        <fullName evidence="3">PepSY domain-containing protein</fullName>
    </submittedName>
</protein>
<dbReference type="InterPro" id="IPR025711">
    <property type="entry name" value="PepSY"/>
</dbReference>
<evidence type="ECO:0000259" key="2">
    <source>
        <dbReference type="Pfam" id="PF13670"/>
    </source>
</evidence>
<sequence>MKKSIASLTIALALGASTAMAQEALTERQVHTQLEQQGYTKIHDLKFTDGMWRARAKSANGTRVAVKIDAKTGQAYPDEQVSRLSERDVRAALSTGGYTHVHDVAYKDGLWRAKAENPAGADVKLQIDPETGRVIGTN</sequence>
<feature type="domain" description="PepSY" evidence="2">
    <location>
        <begin position="6"/>
        <end position="74"/>
    </location>
</feature>
<dbReference type="Proteomes" id="UP001620408">
    <property type="component" value="Unassembled WGS sequence"/>
</dbReference>
<keyword evidence="4" id="KW-1185">Reference proteome</keyword>
<evidence type="ECO:0000313" key="4">
    <source>
        <dbReference type="Proteomes" id="UP001620408"/>
    </source>
</evidence>
<reference evidence="3 4" key="1">
    <citation type="submission" date="2020-10" db="EMBL/GenBank/DDBJ databases">
        <title>Phylogeny of dyella-like bacteria.</title>
        <authorList>
            <person name="Fu J."/>
        </authorList>
    </citation>
    <scope>NUCLEOTIDE SEQUENCE [LARGE SCALE GENOMIC DNA]</scope>
    <source>
        <strain evidence="3 4">BB4</strain>
    </source>
</reference>
<feature type="domain" description="PepSY" evidence="2">
    <location>
        <begin position="83"/>
        <end position="137"/>
    </location>
</feature>
<comment type="caution">
    <text evidence="3">The sequence shown here is derived from an EMBL/GenBank/DDBJ whole genome shotgun (WGS) entry which is preliminary data.</text>
</comment>
<dbReference type="EMBL" id="JADIKD010000007">
    <property type="protein sequence ID" value="MFK2916683.1"/>
    <property type="molecule type" value="Genomic_DNA"/>
</dbReference>
<dbReference type="RefSeq" id="WP_379986065.1">
    <property type="nucleotide sequence ID" value="NZ_JADIKD010000007.1"/>
</dbReference>
<feature type="signal peptide" evidence="1">
    <location>
        <begin position="1"/>
        <end position="21"/>
    </location>
</feature>